<evidence type="ECO:0000259" key="3">
    <source>
        <dbReference type="PROSITE" id="PS50022"/>
    </source>
</evidence>
<protein>
    <recommendedName>
        <fullName evidence="3">F5/8 type C domain-containing protein</fullName>
    </recommendedName>
</protein>
<reference evidence="4 5" key="1">
    <citation type="submission" date="2019-11" db="EMBL/GenBank/DDBJ databases">
        <authorList>
            <person name="Li X.-J."/>
            <person name="Feng X.-M."/>
        </authorList>
    </citation>
    <scope>NUCLEOTIDE SEQUENCE [LARGE SCALE GENOMIC DNA]</scope>
    <source>
        <strain evidence="4 5">XMNu-373</strain>
    </source>
</reference>
<keyword evidence="2" id="KW-0732">Signal</keyword>
<evidence type="ECO:0000256" key="1">
    <source>
        <dbReference type="SAM" id="MobiDB-lite"/>
    </source>
</evidence>
<dbReference type="Proteomes" id="UP000460435">
    <property type="component" value="Unassembled WGS sequence"/>
</dbReference>
<sequence length="819" mass="88539">MPPTHSQGRKMRDSLGVIVVAGVMLAASSALANGHQAQKNAGPTDQSGSATVTFTLAAPPDMPAEEGLVRAELICGGQPAATAELDTSDHPSVTMPLESLASDCQVSASWQAVDGLTHEATVEVSEGGDAIERWRRYTADGETTTREFHVPTGDAPQDLSVDVTVGAVPDGEVGTALRVMTFNIWLGGTLDPAQGAGMGEQNLDELLEFVRHEDPDVLFLVETYGAGADIEAALNRNRNDGREFTGVQITREPGQAPDRDNLWLYTWLPVEEVYERISGGGVSSFHFGGARLGLPDGGHVHAFSTWLHHQDNARTHANRAAFEETLGLCRHHTDDEVIGTDERNRVRMATTVLEDRLTTYVGDDDAPIIIGGDLNTLSHLDWSERFAPVFGHGGLVLDWPVTRMFTEAGFTDTYRWAYPDAGRYPGSTMDPARGQIFAPGRIDYVFTRGDDVRVLDSATLTERLPEQQGSALDDRFPFYSDHAAVVTDLVIRGSGTASAGNREPLSEDAADPHASWPDEPSGHAIPAGQLSATASTEAEHRGAERAVDGDIRTHWHSDAAVELPHEITIDMERVRRLSALRYQPRYDSAIGTILRATVQASRDGTDFTDVAEVEWDRTRLPKDVDLDGVTARYLRLQIEHSSGGDLSSAAQLIPYEKQRTGPPAWVPQPPSSGDDQDVVVTTQTVHADCAKAYTESGTWISSNLTGYDGSLTRYSNTAGSTATWVPELPTGGEYEVAVWWPDHATTTRSAHYSVEHADGSADVTIDPVDGMGDWYALGQWTFDAGTGGGVTLTVGSGYHRADALRFRLVEERTTSGDAD</sequence>
<proteinExistence type="predicted"/>
<dbReference type="InterPro" id="IPR008979">
    <property type="entry name" value="Galactose-bd-like_sf"/>
</dbReference>
<dbReference type="SUPFAM" id="SSF56219">
    <property type="entry name" value="DNase I-like"/>
    <property type="match status" value="1"/>
</dbReference>
<dbReference type="Pfam" id="PF00754">
    <property type="entry name" value="F5_F8_type_C"/>
    <property type="match status" value="1"/>
</dbReference>
<dbReference type="EMBL" id="WLZY01000008">
    <property type="protein sequence ID" value="NDL59739.1"/>
    <property type="molecule type" value="Genomic_DNA"/>
</dbReference>
<feature type="chain" id="PRO_5039707215" description="F5/8 type C domain-containing protein" evidence="2">
    <location>
        <begin position="33"/>
        <end position="819"/>
    </location>
</feature>
<dbReference type="PANTHER" id="PTHR41349">
    <property type="match status" value="1"/>
</dbReference>
<dbReference type="AlphaFoldDB" id="A0A7K3M8Y8"/>
<name>A0A7K3M8Y8_9ACTN</name>
<dbReference type="GO" id="GO:0003824">
    <property type="term" value="F:catalytic activity"/>
    <property type="evidence" value="ECO:0007669"/>
    <property type="project" value="InterPro"/>
</dbReference>
<dbReference type="InterPro" id="IPR033803">
    <property type="entry name" value="CBD-like_Golvesin-Xly"/>
</dbReference>
<gene>
    <name evidence="4" type="ORF">F7O44_21950</name>
</gene>
<comment type="caution">
    <text evidence="4">The sequence shown here is derived from an EMBL/GenBank/DDBJ whole genome shotgun (WGS) entry which is preliminary data.</text>
</comment>
<evidence type="ECO:0000256" key="2">
    <source>
        <dbReference type="SAM" id="SignalP"/>
    </source>
</evidence>
<evidence type="ECO:0000313" key="5">
    <source>
        <dbReference type="Proteomes" id="UP000460435"/>
    </source>
</evidence>
<dbReference type="InterPro" id="IPR005135">
    <property type="entry name" value="Endo/exonuclease/phosphatase"/>
</dbReference>
<organism evidence="4 5">
    <name type="scientific">Phytoactinopolyspora mesophila</name>
    <dbReference type="NCBI Taxonomy" id="2650750"/>
    <lineage>
        <taxon>Bacteria</taxon>
        <taxon>Bacillati</taxon>
        <taxon>Actinomycetota</taxon>
        <taxon>Actinomycetes</taxon>
        <taxon>Jiangellales</taxon>
        <taxon>Jiangellaceae</taxon>
        <taxon>Phytoactinopolyspora</taxon>
    </lineage>
</organism>
<dbReference type="Gene3D" id="2.60.120.260">
    <property type="entry name" value="Galactose-binding domain-like"/>
    <property type="match status" value="1"/>
</dbReference>
<dbReference type="PANTHER" id="PTHR41349:SF1">
    <property type="entry name" value="PROTEIN CBG08683"/>
    <property type="match status" value="1"/>
</dbReference>
<accession>A0A7K3M8Y8</accession>
<feature type="signal peptide" evidence="2">
    <location>
        <begin position="1"/>
        <end position="32"/>
    </location>
</feature>
<feature type="region of interest" description="Disordered" evidence="1">
    <location>
        <begin position="496"/>
        <end position="539"/>
    </location>
</feature>
<dbReference type="Gene3D" id="3.60.10.10">
    <property type="entry name" value="Endonuclease/exonuclease/phosphatase"/>
    <property type="match status" value="1"/>
</dbReference>
<dbReference type="Pfam" id="PF25275">
    <property type="entry name" value="Golvesin_C"/>
    <property type="match status" value="1"/>
</dbReference>
<dbReference type="InterPro" id="IPR000421">
    <property type="entry name" value="FA58C"/>
</dbReference>
<dbReference type="InterPro" id="IPR036691">
    <property type="entry name" value="Endo/exonu/phosph_ase_sf"/>
</dbReference>
<evidence type="ECO:0000313" key="4">
    <source>
        <dbReference type="EMBL" id="NDL59739.1"/>
    </source>
</evidence>
<keyword evidence="5" id="KW-1185">Reference proteome</keyword>
<dbReference type="PROSITE" id="PS50022">
    <property type="entry name" value="FA58C_3"/>
    <property type="match status" value="1"/>
</dbReference>
<dbReference type="Pfam" id="PF03372">
    <property type="entry name" value="Exo_endo_phos"/>
    <property type="match status" value="1"/>
</dbReference>
<feature type="domain" description="F5/8 type C" evidence="3">
    <location>
        <begin position="509"/>
        <end position="657"/>
    </location>
</feature>
<dbReference type="SUPFAM" id="SSF49785">
    <property type="entry name" value="Galactose-binding domain-like"/>
    <property type="match status" value="1"/>
</dbReference>